<dbReference type="PANTHER" id="PTHR11410">
    <property type="entry name" value="ATP SYNTHASE SUBUNIT A"/>
    <property type="match status" value="1"/>
</dbReference>
<evidence type="ECO:0000256" key="10">
    <source>
        <dbReference type="ARBA" id="ARBA00023310"/>
    </source>
</evidence>
<evidence type="ECO:0000256" key="1">
    <source>
        <dbReference type="ARBA" id="ARBA00004141"/>
    </source>
</evidence>
<dbReference type="Pfam" id="PF00119">
    <property type="entry name" value="ATP-synt_A"/>
    <property type="match status" value="1"/>
</dbReference>
<protein>
    <recommendedName>
        <fullName evidence="11 12">ATP synthase subunit a</fullName>
    </recommendedName>
    <alternativeName>
        <fullName evidence="11">ATP synthase F0 sector subunit a</fullName>
    </alternativeName>
    <alternativeName>
        <fullName evidence="11">F-ATPase subunit 6</fullName>
    </alternativeName>
</protein>
<keyword evidence="3 11" id="KW-0813">Transport</keyword>
<dbReference type="EMBL" id="BJUA01000007">
    <property type="protein sequence ID" value="GEK17916.1"/>
    <property type="molecule type" value="Genomic_DNA"/>
</dbReference>
<keyword evidence="10 11" id="KW-0066">ATP synthesis</keyword>
<evidence type="ECO:0000256" key="4">
    <source>
        <dbReference type="ARBA" id="ARBA00022547"/>
    </source>
</evidence>
<keyword evidence="7 11" id="KW-1133">Transmembrane helix</keyword>
<dbReference type="CDD" id="cd00310">
    <property type="entry name" value="ATP-synt_Fo_a_6"/>
    <property type="match status" value="1"/>
</dbReference>
<reference evidence="13 14" key="1">
    <citation type="submission" date="2019-07" db="EMBL/GenBank/DDBJ databases">
        <title>Whole genome shotgun sequence of Cellulomonas persica NBRC 101101.</title>
        <authorList>
            <person name="Hosoyama A."/>
            <person name="Uohara A."/>
            <person name="Ohji S."/>
            <person name="Ichikawa N."/>
        </authorList>
    </citation>
    <scope>NUCLEOTIDE SEQUENCE [LARGE SCALE GENOMIC DNA]</scope>
    <source>
        <strain evidence="13 14">NBRC 101101</strain>
    </source>
</reference>
<sequence>MALVVLVCTVASRAKLVPGRAQSVVEMGLDFVRKNVAEDIIGKEKAGKYVALLTTIFFAILAFNITGVIPGLNIAGTSLIGLPVMLALWVYVMYLGAGIRAHGLGGYLKASLFPPGVPPFLYVLLTPVEFLTVFVIRPVTLAIRLMANMVAGHLMLVLCFAATDFFVREASGMTAFAVPSLLGGIAITLFEVFVAALQAYIFVVLTAVYISSSISEEH</sequence>
<dbReference type="InterPro" id="IPR023011">
    <property type="entry name" value="ATP_synth_F0_asu_AS"/>
</dbReference>
<dbReference type="InterPro" id="IPR045083">
    <property type="entry name" value="ATP_synth_F0_asu_bact/mt"/>
</dbReference>
<dbReference type="GO" id="GO:0005886">
    <property type="term" value="C:plasma membrane"/>
    <property type="evidence" value="ECO:0007669"/>
    <property type="project" value="UniProtKB-SubCell"/>
</dbReference>
<feature type="transmembrane region" description="Helical" evidence="11">
    <location>
        <begin position="119"/>
        <end position="136"/>
    </location>
</feature>
<feature type="transmembrane region" description="Helical" evidence="11">
    <location>
        <begin position="79"/>
        <end position="99"/>
    </location>
</feature>
<evidence type="ECO:0000256" key="2">
    <source>
        <dbReference type="ARBA" id="ARBA00006810"/>
    </source>
</evidence>
<keyword evidence="8 11" id="KW-0406">Ion transport</keyword>
<accession>A0A510UTU9</accession>
<evidence type="ECO:0000256" key="8">
    <source>
        <dbReference type="ARBA" id="ARBA00023065"/>
    </source>
</evidence>
<organism evidence="13 14">
    <name type="scientific">Cellulomonas persica</name>
    <dbReference type="NCBI Taxonomy" id="76861"/>
    <lineage>
        <taxon>Bacteria</taxon>
        <taxon>Bacillati</taxon>
        <taxon>Actinomycetota</taxon>
        <taxon>Actinomycetes</taxon>
        <taxon>Micrococcales</taxon>
        <taxon>Cellulomonadaceae</taxon>
        <taxon>Cellulomonas</taxon>
    </lineage>
</organism>
<keyword evidence="14" id="KW-1185">Reference proteome</keyword>
<proteinExistence type="inferred from homology"/>
<dbReference type="SUPFAM" id="SSF81336">
    <property type="entry name" value="F1F0 ATP synthase subunit A"/>
    <property type="match status" value="1"/>
</dbReference>
<dbReference type="HAMAP" id="MF_01393">
    <property type="entry name" value="ATP_synth_a_bact"/>
    <property type="match status" value="1"/>
</dbReference>
<dbReference type="GO" id="GO:0046933">
    <property type="term" value="F:proton-transporting ATP synthase activity, rotational mechanism"/>
    <property type="evidence" value="ECO:0007669"/>
    <property type="project" value="UniProtKB-UniRule"/>
</dbReference>
<name>A0A510UTU9_9CELL</name>
<dbReference type="InterPro" id="IPR035908">
    <property type="entry name" value="F0_ATP_A_sf"/>
</dbReference>
<evidence type="ECO:0000256" key="7">
    <source>
        <dbReference type="ARBA" id="ARBA00022989"/>
    </source>
</evidence>
<evidence type="ECO:0000256" key="9">
    <source>
        <dbReference type="ARBA" id="ARBA00023136"/>
    </source>
</evidence>
<dbReference type="PANTHER" id="PTHR11410:SF0">
    <property type="entry name" value="ATP SYNTHASE SUBUNIT A"/>
    <property type="match status" value="1"/>
</dbReference>
<comment type="similarity">
    <text evidence="2 11 12">Belongs to the ATPase A chain family.</text>
</comment>
<evidence type="ECO:0000256" key="5">
    <source>
        <dbReference type="ARBA" id="ARBA00022692"/>
    </source>
</evidence>
<dbReference type="NCBIfam" id="TIGR01131">
    <property type="entry name" value="ATP_synt_6_or_A"/>
    <property type="match status" value="1"/>
</dbReference>
<evidence type="ECO:0000313" key="13">
    <source>
        <dbReference type="EMBL" id="GEK17916.1"/>
    </source>
</evidence>
<evidence type="ECO:0000313" key="14">
    <source>
        <dbReference type="Proteomes" id="UP000321386"/>
    </source>
</evidence>
<comment type="caution">
    <text evidence="13">The sequence shown here is derived from an EMBL/GenBank/DDBJ whole genome shotgun (WGS) entry which is preliminary data.</text>
</comment>
<dbReference type="GO" id="GO:0045259">
    <property type="term" value="C:proton-transporting ATP synthase complex"/>
    <property type="evidence" value="ECO:0007669"/>
    <property type="project" value="UniProtKB-KW"/>
</dbReference>
<dbReference type="PRINTS" id="PR00123">
    <property type="entry name" value="ATPASEA"/>
</dbReference>
<dbReference type="AlphaFoldDB" id="A0A510UTU9"/>
<dbReference type="Proteomes" id="UP000321386">
    <property type="component" value="Unassembled WGS sequence"/>
</dbReference>
<evidence type="ECO:0000256" key="11">
    <source>
        <dbReference type="HAMAP-Rule" id="MF_01393"/>
    </source>
</evidence>
<evidence type="ECO:0000256" key="3">
    <source>
        <dbReference type="ARBA" id="ARBA00022448"/>
    </source>
</evidence>
<feature type="transmembrane region" description="Helical" evidence="11">
    <location>
        <begin position="49"/>
        <end position="72"/>
    </location>
</feature>
<dbReference type="InterPro" id="IPR000568">
    <property type="entry name" value="ATP_synth_F0_asu"/>
</dbReference>
<keyword evidence="9 11" id="KW-0472">Membrane</keyword>
<feature type="transmembrane region" description="Helical" evidence="11">
    <location>
        <begin position="148"/>
        <end position="167"/>
    </location>
</feature>
<keyword evidence="4 11" id="KW-0138">CF(0)</keyword>
<feature type="transmembrane region" description="Helical" evidence="11">
    <location>
        <begin position="187"/>
        <end position="210"/>
    </location>
</feature>
<evidence type="ECO:0000256" key="12">
    <source>
        <dbReference type="RuleBase" id="RU000483"/>
    </source>
</evidence>
<dbReference type="PROSITE" id="PS00449">
    <property type="entry name" value="ATPASE_A"/>
    <property type="match status" value="1"/>
</dbReference>
<dbReference type="Gene3D" id="1.20.120.220">
    <property type="entry name" value="ATP synthase, F0 complex, subunit A"/>
    <property type="match status" value="1"/>
</dbReference>
<dbReference type="RefSeq" id="WP_307723688.1">
    <property type="nucleotide sequence ID" value="NZ_BJUA01000007.1"/>
</dbReference>
<keyword evidence="5 11" id="KW-0812">Transmembrane</keyword>
<evidence type="ECO:0000256" key="6">
    <source>
        <dbReference type="ARBA" id="ARBA00022781"/>
    </source>
</evidence>
<keyword evidence="11" id="KW-1003">Cell membrane</keyword>
<gene>
    <name evidence="11 13" type="primary">atpB</name>
    <name evidence="13" type="ORF">CPE01_16490</name>
</gene>
<comment type="function">
    <text evidence="11 12">Key component of the proton channel; it plays a direct role in the translocation of protons across the membrane.</text>
</comment>
<comment type="subcellular location">
    <subcellularLocation>
        <location evidence="11 12">Cell membrane</location>
        <topology evidence="11 12">Multi-pass membrane protein</topology>
    </subcellularLocation>
    <subcellularLocation>
        <location evidence="1">Membrane</location>
        <topology evidence="1">Multi-pass membrane protein</topology>
    </subcellularLocation>
</comment>
<keyword evidence="6 11" id="KW-0375">Hydrogen ion transport</keyword>